<dbReference type="InterPro" id="IPR005183">
    <property type="entry name" value="DUF305_CopM-like"/>
</dbReference>
<keyword evidence="1" id="KW-0812">Transmembrane</keyword>
<dbReference type="PANTHER" id="PTHR36933">
    <property type="entry name" value="SLL0788 PROTEIN"/>
    <property type="match status" value="1"/>
</dbReference>
<dbReference type="PANTHER" id="PTHR36933:SF1">
    <property type="entry name" value="SLL0788 PROTEIN"/>
    <property type="match status" value="1"/>
</dbReference>
<protein>
    <submittedName>
        <fullName evidence="3">DUF305 domain-containing protein</fullName>
    </submittedName>
</protein>
<name>A0ABX6INQ4_9ACTN</name>
<keyword evidence="1" id="KW-0472">Membrane</keyword>
<evidence type="ECO:0000313" key="3">
    <source>
        <dbReference type="EMBL" id="QHN36790.1"/>
    </source>
</evidence>
<proteinExistence type="predicted"/>
<keyword evidence="4" id="KW-1185">Reference proteome</keyword>
<dbReference type="EMBL" id="CP045809">
    <property type="protein sequence ID" value="QHN36790.1"/>
    <property type="molecule type" value="Genomic_DNA"/>
</dbReference>
<evidence type="ECO:0000259" key="2">
    <source>
        <dbReference type="Pfam" id="PF03713"/>
    </source>
</evidence>
<reference evidence="3" key="1">
    <citation type="journal article" date="2021" name="Nat. Microbiol.">
        <title>Cocultivation of an ultrasmall environmental parasitic bacterium with lytic ability against bacteria associated with wastewater foams.</title>
        <authorList>
            <person name="Batinovic S."/>
            <person name="Rose J.J.A."/>
            <person name="Ratcliffe J."/>
            <person name="Seviour R.J."/>
            <person name="Petrovski S."/>
        </authorList>
    </citation>
    <scope>NUCLEOTIDE SEQUENCE</scope>
    <source>
        <strain evidence="3">CON9</strain>
    </source>
</reference>
<feature type="domain" description="DUF305" evidence="2">
    <location>
        <begin position="51"/>
        <end position="226"/>
    </location>
</feature>
<gene>
    <name evidence="3" type="ORF">GII31_19695</name>
</gene>
<accession>A0ABX6INQ4</accession>
<dbReference type="InterPro" id="IPR012347">
    <property type="entry name" value="Ferritin-like"/>
</dbReference>
<evidence type="ECO:0000313" key="4">
    <source>
        <dbReference type="Proteomes" id="UP001059836"/>
    </source>
</evidence>
<keyword evidence="1" id="KW-1133">Transmembrane helix</keyword>
<sequence>MGRERPAVPRTAVLAVGASAIAVLLLAVGAVVGAAWQSRDNDRAPTMSAVDVGFAQDMSVHHDQAILLAGTVAGLPGVGPEITGLATRIITAQTAENATLRGWLTWFGKPLTATDPMSWMSVTDDDPGSGHGHHGTVTRTTVPSAAADQGPAMTGMASTADISRLADLTGRAAEVWFLQLMIRHHQGGLQMAKAAHNNDEVSPTVKRTAYEMMTDQGQEISQMTMLLEARGARPLPG</sequence>
<evidence type="ECO:0000256" key="1">
    <source>
        <dbReference type="SAM" id="Phobius"/>
    </source>
</evidence>
<organism evidence="3 4">
    <name type="scientific">Gordonia pseudamarae</name>
    <dbReference type="NCBI Taxonomy" id="2831662"/>
    <lineage>
        <taxon>Bacteria</taxon>
        <taxon>Bacillati</taxon>
        <taxon>Actinomycetota</taxon>
        <taxon>Actinomycetes</taxon>
        <taxon>Mycobacteriales</taxon>
        <taxon>Gordoniaceae</taxon>
        <taxon>Gordonia</taxon>
    </lineage>
</organism>
<dbReference type="RefSeq" id="WP_213245061.1">
    <property type="nucleotide sequence ID" value="NZ_CP045806.1"/>
</dbReference>
<dbReference type="Proteomes" id="UP001059836">
    <property type="component" value="Chromosome"/>
</dbReference>
<dbReference type="Pfam" id="PF03713">
    <property type="entry name" value="DUF305"/>
    <property type="match status" value="1"/>
</dbReference>
<feature type="transmembrane region" description="Helical" evidence="1">
    <location>
        <begin position="12"/>
        <end position="36"/>
    </location>
</feature>
<dbReference type="Gene3D" id="1.20.1260.10">
    <property type="match status" value="1"/>
</dbReference>